<dbReference type="EMBL" id="JACXIY010000003">
    <property type="protein sequence ID" value="MBD2867685.1"/>
    <property type="molecule type" value="Genomic_DNA"/>
</dbReference>
<dbReference type="AlphaFoldDB" id="A0A927CL77"/>
<keyword evidence="1" id="KW-1133">Transmembrane helix</keyword>
<gene>
    <name evidence="2" type="ORF">IDH41_03780</name>
</gene>
<evidence type="ECO:0000256" key="1">
    <source>
        <dbReference type="SAM" id="Phobius"/>
    </source>
</evidence>
<organism evidence="2 3">
    <name type="scientific">Paenibacillus arenilitoris</name>
    <dbReference type="NCBI Taxonomy" id="2772299"/>
    <lineage>
        <taxon>Bacteria</taxon>
        <taxon>Bacillati</taxon>
        <taxon>Bacillota</taxon>
        <taxon>Bacilli</taxon>
        <taxon>Bacillales</taxon>
        <taxon>Paenibacillaceae</taxon>
        <taxon>Paenibacillus</taxon>
    </lineage>
</organism>
<dbReference type="Proteomes" id="UP000632125">
    <property type="component" value="Unassembled WGS sequence"/>
</dbReference>
<feature type="transmembrane region" description="Helical" evidence="1">
    <location>
        <begin position="38"/>
        <end position="60"/>
    </location>
</feature>
<comment type="caution">
    <text evidence="2">The sequence shown here is derived from an EMBL/GenBank/DDBJ whole genome shotgun (WGS) entry which is preliminary data.</text>
</comment>
<evidence type="ECO:0000313" key="2">
    <source>
        <dbReference type="EMBL" id="MBD2867685.1"/>
    </source>
</evidence>
<keyword evidence="1" id="KW-0812">Transmembrane</keyword>
<proteinExistence type="predicted"/>
<name>A0A927CL77_9BACL</name>
<dbReference type="RefSeq" id="WP_190858419.1">
    <property type="nucleotide sequence ID" value="NZ_JACXIY010000003.1"/>
</dbReference>
<feature type="transmembrane region" description="Helical" evidence="1">
    <location>
        <begin position="5"/>
        <end position="26"/>
    </location>
</feature>
<protein>
    <submittedName>
        <fullName evidence="2">Uncharacterized protein</fullName>
    </submittedName>
</protein>
<keyword evidence="1" id="KW-0472">Membrane</keyword>
<keyword evidence="3" id="KW-1185">Reference proteome</keyword>
<accession>A0A927CL77</accession>
<sequence length="70" mass="7578">MKRAFVMLLSIIGGLIGGFVLYELIVRITLQLVDQVPIAFIAILANVLPIGGAIAGGLLARKRRPVQRRP</sequence>
<reference evidence="2" key="1">
    <citation type="submission" date="2020-09" db="EMBL/GenBank/DDBJ databases">
        <title>A novel bacterium of genus Paenibacillus, isolated from South China Sea.</title>
        <authorList>
            <person name="Huang H."/>
            <person name="Mo K."/>
            <person name="Hu Y."/>
        </authorList>
    </citation>
    <scope>NUCLEOTIDE SEQUENCE</scope>
    <source>
        <strain evidence="2">IB182493</strain>
    </source>
</reference>
<evidence type="ECO:0000313" key="3">
    <source>
        <dbReference type="Proteomes" id="UP000632125"/>
    </source>
</evidence>